<accession>A0ABX2QJU4</accession>
<evidence type="ECO:0008006" key="4">
    <source>
        <dbReference type="Google" id="ProtNLM"/>
    </source>
</evidence>
<evidence type="ECO:0000256" key="1">
    <source>
        <dbReference type="SAM" id="SignalP"/>
    </source>
</evidence>
<keyword evidence="1" id="KW-0732">Signal</keyword>
<comment type="caution">
    <text evidence="2">The sequence shown here is derived from an EMBL/GenBank/DDBJ whole genome shotgun (WGS) entry which is preliminary data.</text>
</comment>
<name>A0ABX2QJU4_9HYPH</name>
<dbReference type="EMBL" id="JABXYK010000019">
    <property type="protein sequence ID" value="NVP58055.1"/>
    <property type="molecule type" value="Genomic_DNA"/>
</dbReference>
<evidence type="ECO:0000313" key="3">
    <source>
        <dbReference type="Proteomes" id="UP000659172"/>
    </source>
</evidence>
<dbReference type="InterPro" id="IPR028994">
    <property type="entry name" value="Integrin_alpha_N"/>
</dbReference>
<reference evidence="2 3" key="1">
    <citation type="submission" date="2020-06" db="EMBL/GenBank/DDBJ databases">
        <title>Rhizobium sp.nov. isolated from the tomato plant.</title>
        <authorList>
            <person name="Thin K.K."/>
            <person name="Zhang X."/>
            <person name="He S."/>
        </authorList>
    </citation>
    <scope>NUCLEOTIDE SEQUENCE [LARGE SCALE GENOMIC DNA]</scope>
    <source>
        <strain evidence="2 3">DBTS2</strain>
    </source>
</reference>
<feature type="chain" id="PRO_5045579325" description="FG-GAP repeat protein" evidence="1">
    <location>
        <begin position="20"/>
        <end position="195"/>
    </location>
</feature>
<organism evidence="2 3">
    <name type="scientific">Mycoplana rhizolycopersici</name>
    <dbReference type="NCBI Taxonomy" id="2746702"/>
    <lineage>
        <taxon>Bacteria</taxon>
        <taxon>Pseudomonadati</taxon>
        <taxon>Pseudomonadota</taxon>
        <taxon>Alphaproteobacteria</taxon>
        <taxon>Hyphomicrobiales</taxon>
        <taxon>Rhizobiaceae</taxon>
        <taxon>Mycoplana</taxon>
    </lineage>
</organism>
<proteinExistence type="predicted"/>
<evidence type="ECO:0000313" key="2">
    <source>
        <dbReference type="EMBL" id="NVP58055.1"/>
    </source>
</evidence>
<gene>
    <name evidence="2" type="ORF">HV823_22710</name>
</gene>
<dbReference type="Proteomes" id="UP000659172">
    <property type="component" value="Unassembled WGS sequence"/>
</dbReference>
<protein>
    <recommendedName>
        <fullName evidence="4">FG-GAP repeat protein</fullName>
    </recommendedName>
</protein>
<dbReference type="RefSeq" id="WP_176951956.1">
    <property type="nucleotide sequence ID" value="NZ_JABXYK010000019.1"/>
</dbReference>
<sequence length="195" mass="20978">MRTLRMLVPILLFSGLAVAAPAQDFPAERIFAAAMGDWNRDDSQDLVVIAQPAEGSDEDNGVYIYLADPSEARLKLTVAAPNKVWGNLTLFGQEPGVTALANGSIKLTSQNSAVGRDRWEQSLTIAYRNGQFVVAGYTYSSYDTLEPNNTSQCDLNVLTGKGTANGKPIAAKAEPVTFEAWNDEIGQKACGFSAR</sequence>
<keyword evidence="3" id="KW-1185">Reference proteome</keyword>
<dbReference type="SUPFAM" id="SSF69318">
    <property type="entry name" value="Integrin alpha N-terminal domain"/>
    <property type="match status" value="1"/>
</dbReference>
<feature type="signal peptide" evidence="1">
    <location>
        <begin position="1"/>
        <end position="19"/>
    </location>
</feature>